<sequence>MQNIPSKEADSTVAAIILGTIGVLSFIVQPGLVQGFVTEYGSTEAVANGLAFAEMLGIASSTILAALISDRFSWRLQSSLALVVAAAGYALSGLASGGDMLSIARFISGFGSGVVISISFVVVGATARAERNLALYLVLLLTYGALGLWAMPTILDTVGLDAVFYGWAVICLAAIAAARQLPDHASIVGQGDALQSEMSSGRAPWSAIVLTLAGILVYNVSVGVAWANLFLIGIDAGLDEQPIADALLICQFTAVGGALGAVWFSERVGNFWPVLIGLLGGAGAIALTLGMPDYTAFLVALIAFNTLWNFAMPFILGLAASLTPSGRLMSAAIAFQMLGLAFGPLAASELLGETSSFEPVKELSIATMLIPLALLAWPLLRRGRAIGESKAELVK</sequence>
<dbReference type="PANTHER" id="PTHR43124">
    <property type="entry name" value="PURINE EFFLUX PUMP PBUE"/>
    <property type="match status" value="1"/>
</dbReference>
<evidence type="ECO:0000256" key="2">
    <source>
        <dbReference type="ARBA" id="ARBA00022475"/>
    </source>
</evidence>
<feature type="transmembrane region" description="Helical" evidence="6">
    <location>
        <begin position="246"/>
        <end position="264"/>
    </location>
</feature>
<evidence type="ECO:0000256" key="5">
    <source>
        <dbReference type="ARBA" id="ARBA00023136"/>
    </source>
</evidence>
<dbReference type="Proteomes" id="UP001484535">
    <property type="component" value="Unassembled WGS sequence"/>
</dbReference>
<feature type="transmembrane region" description="Helical" evidence="6">
    <location>
        <begin position="80"/>
        <end position="97"/>
    </location>
</feature>
<feature type="transmembrane region" description="Helical" evidence="6">
    <location>
        <begin position="163"/>
        <end position="182"/>
    </location>
</feature>
<gene>
    <name evidence="8" type="ORF">ABDJ38_06040</name>
</gene>
<comment type="caution">
    <text evidence="8">The sequence shown here is derived from an EMBL/GenBank/DDBJ whole genome shotgun (WGS) entry which is preliminary data.</text>
</comment>
<dbReference type="InterPro" id="IPR020846">
    <property type="entry name" value="MFS_dom"/>
</dbReference>
<comment type="subcellular location">
    <subcellularLocation>
        <location evidence="1">Cell membrane</location>
        <topology evidence="1">Multi-pass membrane protein</topology>
    </subcellularLocation>
</comment>
<evidence type="ECO:0000313" key="9">
    <source>
        <dbReference type="Proteomes" id="UP001484535"/>
    </source>
</evidence>
<dbReference type="InterPro" id="IPR011701">
    <property type="entry name" value="MFS"/>
</dbReference>
<evidence type="ECO:0000256" key="4">
    <source>
        <dbReference type="ARBA" id="ARBA00022989"/>
    </source>
</evidence>
<keyword evidence="9" id="KW-1185">Reference proteome</keyword>
<keyword evidence="4 6" id="KW-1133">Transmembrane helix</keyword>
<dbReference type="RefSeq" id="WP_346784180.1">
    <property type="nucleotide sequence ID" value="NZ_JBDLBR010000002.1"/>
</dbReference>
<dbReference type="Gene3D" id="1.20.1250.20">
    <property type="entry name" value="MFS general substrate transporter like domains"/>
    <property type="match status" value="1"/>
</dbReference>
<feature type="transmembrane region" description="Helical" evidence="6">
    <location>
        <begin position="331"/>
        <end position="351"/>
    </location>
</feature>
<feature type="transmembrane region" description="Helical" evidence="6">
    <location>
        <begin position="12"/>
        <end position="33"/>
    </location>
</feature>
<feature type="domain" description="Major facilitator superfamily (MFS) profile" evidence="7">
    <location>
        <begin position="11"/>
        <end position="384"/>
    </location>
</feature>
<accession>A0ABV0CV37</accession>
<evidence type="ECO:0000256" key="6">
    <source>
        <dbReference type="SAM" id="Phobius"/>
    </source>
</evidence>
<feature type="transmembrane region" description="Helical" evidence="6">
    <location>
        <begin position="363"/>
        <end position="380"/>
    </location>
</feature>
<keyword evidence="3 6" id="KW-0812">Transmembrane</keyword>
<reference evidence="8 9" key="1">
    <citation type="submission" date="2024-05" db="EMBL/GenBank/DDBJ databases">
        <authorList>
            <person name="Park S."/>
        </authorList>
    </citation>
    <scope>NUCLEOTIDE SEQUENCE [LARGE SCALE GENOMIC DNA]</scope>
    <source>
        <strain evidence="8 9">DGU5</strain>
    </source>
</reference>
<dbReference type="InterPro" id="IPR050189">
    <property type="entry name" value="MFS_Efflux_Transporters"/>
</dbReference>
<dbReference type="EMBL" id="JBDLBR010000002">
    <property type="protein sequence ID" value="MEN7536727.1"/>
    <property type="molecule type" value="Genomic_DNA"/>
</dbReference>
<dbReference type="Pfam" id="PF07690">
    <property type="entry name" value="MFS_1"/>
    <property type="match status" value="1"/>
</dbReference>
<keyword evidence="2" id="KW-1003">Cell membrane</keyword>
<dbReference type="PROSITE" id="PS50850">
    <property type="entry name" value="MFS"/>
    <property type="match status" value="1"/>
</dbReference>
<feature type="transmembrane region" description="Helical" evidence="6">
    <location>
        <begin position="271"/>
        <end position="291"/>
    </location>
</feature>
<dbReference type="PANTHER" id="PTHR43124:SF10">
    <property type="entry name" value="PURINE EFFLUX PUMP PBUE"/>
    <property type="match status" value="1"/>
</dbReference>
<feature type="transmembrane region" description="Helical" evidence="6">
    <location>
        <begin position="297"/>
        <end position="319"/>
    </location>
</feature>
<feature type="transmembrane region" description="Helical" evidence="6">
    <location>
        <begin position="103"/>
        <end position="126"/>
    </location>
</feature>
<dbReference type="InterPro" id="IPR036259">
    <property type="entry name" value="MFS_trans_sf"/>
</dbReference>
<evidence type="ECO:0000259" key="7">
    <source>
        <dbReference type="PROSITE" id="PS50850"/>
    </source>
</evidence>
<protein>
    <submittedName>
        <fullName evidence="8">MFS transporter</fullName>
    </submittedName>
</protein>
<organism evidence="8 9">
    <name type="scientific">Aurantiacibacter flavus</name>
    <dbReference type="NCBI Taxonomy" id="3145232"/>
    <lineage>
        <taxon>Bacteria</taxon>
        <taxon>Pseudomonadati</taxon>
        <taxon>Pseudomonadota</taxon>
        <taxon>Alphaproteobacteria</taxon>
        <taxon>Sphingomonadales</taxon>
        <taxon>Erythrobacteraceae</taxon>
        <taxon>Aurantiacibacter</taxon>
    </lineage>
</organism>
<feature type="transmembrane region" description="Helical" evidence="6">
    <location>
        <begin position="45"/>
        <end position="68"/>
    </location>
</feature>
<keyword evidence="5 6" id="KW-0472">Membrane</keyword>
<evidence type="ECO:0000256" key="3">
    <source>
        <dbReference type="ARBA" id="ARBA00022692"/>
    </source>
</evidence>
<feature type="transmembrane region" description="Helical" evidence="6">
    <location>
        <begin position="133"/>
        <end position="151"/>
    </location>
</feature>
<dbReference type="SUPFAM" id="SSF103473">
    <property type="entry name" value="MFS general substrate transporter"/>
    <property type="match status" value="1"/>
</dbReference>
<name>A0ABV0CV37_9SPHN</name>
<evidence type="ECO:0000313" key="8">
    <source>
        <dbReference type="EMBL" id="MEN7536727.1"/>
    </source>
</evidence>
<feature type="transmembrane region" description="Helical" evidence="6">
    <location>
        <begin position="203"/>
        <end position="226"/>
    </location>
</feature>
<evidence type="ECO:0000256" key="1">
    <source>
        <dbReference type="ARBA" id="ARBA00004651"/>
    </source>
</evidence>
<proteinExistence type="predicted"/>